<feature type="transmembrane region" description="Helical" evidence="1">
    <location>
        <begin position="164"/>
        <end position="181"/>
    </location>
</feature>
<feature type="transmembrane region" description="Helical" evidence="1">
    <location>
        <begin position="332"/>
        <end position="352"/>
    </location>
</feature>
<dbReference type="PANTHER" id="PTHR23028:SF53">
    <property type="entry name" value="ACYL_TRANSF_3 DOMAIN-CONTAINING PROTEIN"/>
    <property type="match status" value="1"/>
</dbReference>
<dbReference type="InterPro" id="IPR002656">
    <property type="entry name" value="Acyl_transf_3_dom"/>
</dbReference>
<feature type="domain" description="Acyltransferase 3" evidence="2">
    <location>
        <begin position="35"/>
        <end position="350"/>
    </location>
</feature>
<dbReference type="EMBL" id="FNSO01000004">
    <property type="protein sequence ID" value="SEC15526.1"/>
    <property type="molecule type" value="Genomic_DNA"/>
</dbReference>
<keyword evidence="1" id="KW-0812">Transmembrane</keyword>
<sequence>MPGSPDYIVQVQPLSFVGDQAMMTHDEYLATRRFPALDGVRAVAALLVVVFHYGGPTWTRTNGWIGVHLFFVLSGYLITTLALREEARNGRLSLTDFYIRRAFRILPVYYVVMGVVVVFAYFRGMGLRQSGIVATLPWNVVFLGEYHFMPLYGHSWTLGVEQKFYLVWPLLAFGLGALSFVKRLSLSVGLVAVMLALIPFVQYAGAYSPILIGCTLAIVLHHGKGFAALRVFTRPAVGLLVAATLVTVQIMFKEITAFLHDDGGSITGTGYVLLVALLVPSLVTGRGPLAWTLSLRPMRFVGERSYSLYLVQAVASMAVAGAIPRFATRGTLTAVAVAIVALLAADLLYRWVEVPMIDAGRRIIARRRAKKANPAAEPALATV</sequence>
<proteinExistence type="predicted"/>
<dbReference type="GO" id="GO:0016020">
    <property type="term" value="C:membrane"/>
    <property type="evidence" value="ECO:0007669"/>
    <property type="project" value="TreeGrafter"/>
</dbReference>
<dbReference type="AlphaFoldDB" id="A0A1H4Q7B9"/>
<keyword evidence="1" id="KW-1133">Transmembrane helix</keyword>
<dbReference type="GO" id="GO:0009103">
    <property type="term" value="P:lipopolysaccharide biosynthetic process"/>
    <property type="evidence" value="ECO:0007669"/>
    <property type="project" value="TreeGrafter"/>
</dbReference>
<dbReference type="InterPro" id="IPR050879">
    <property type="entry name" value="Acyltransferase_3"/>
</dbReference>
<evidence type="ECO:0000256" key="1">
    <source>
        <dbReference type="SAM" id="Phobius"/>
    </source>
</evidence>
<keyword evidence="1" id="KW-0472">Membrane</keyword>
<protein>
    <submittedName>
        <fullName evidence="3">Peptidoglycan/LPS O-acetylase OafA/YrhL, contains acyltransferase and SGNH-hydrolase domains</fullName>
    </submittedName>
</protein>
<feature type="transmembrane region" description="Helical" evidence="1">
    <location>
        <begin position="264"/>
        <end position="285"/>
    </location>
</feature>
<feature type="transmembrane region" description="Helical" evidence="1">
    <location>
        <begin position="64"/>
        <end position="83"/>
    </location>
</feature>
<dbReference type="GO" id="GO:0016747">
    <property type="term" value="F:acyltransferase activity, transferring groups other than amino-acyl groups"/>
    <property type="evidence" value="ECO:0007669"/>
    <property type="project" value="InterPro"/>
</dbReference>
<keyword evidence="3" id="KW-0808">Transferase</keyword>
<evidence type="ECO:0000313" key="3">
    <source>
        <dbReference type="EMBL" id="SEC15526.1"/>
    </source>
</evidence>
<name>A0A1H4Q7B9_9PSEU</name>
<keyword evidence="4" id="KW-1185">Reference proteome</keyword>
<feature type="transmembrane region" description="Helical" evidence="1">
    <location>
        <begin position="103"/>
        <end position="122"/>
    </location>
</feature>
<dbReference type="STRING" id="208445.SAMN04489727_2764"/>
<feature type="transmembrane region" description="Helical" evidence="1">
    <location>
        <begin position="306"/>
        <end position="326"/>
    </location>
</feature>
<dbReference type="Pfam" id="PF01757">
    <property type="entry name" value="Acyl_transf_3"/>
    <property type="match status" value="1"/>
</dbReference>
<organism evidence="3 4">
    <name type="scientific">Amycolatopsis tolypomycina</name>
    <dbReference type="NCBI Taxonomy" id="208445"/>
    <lineage>
        <taxon>Bacteria</taxon>
        <taxon>Bacillati</taxon>
        <taxon>Actinomycetota</taxon>
        <taxon>Actinomycetes</taxon>
        <taxon>Pseudonocardiales</taxon>
        <taxon>Pseudonocardiaceae</taxon>
        <taxon>Amycolatopsis</taxon>
    </lineage>
</organism>
<dbReference type="GO" id="GO:0016787">
    <property type="term" value="F:hydrolase activity"/>
    <property type="evidence" value="ECO:0007669"/>
    <property type="project" value="UniProtKB-KW"/>
</dbReference>
<feature type="transmembrane region" description="Helical" evidence="1">
    <location>
        <begin position="187"/>
        <end position="220"/>
    </location>
</feature>
<keyword evidence="3" id="KW-0012">Acyltransferase</keyword>
<gene>
    <name evidence="3" type="ORF">SAMN04489727_2764</name>
</gene>
<dbReference type="PANTHER" id="PTHR23028">
    <property type="entry name" value="ACETYLTRANSFERASE"/>
    <property type="match status" value="1"/>
</dbReference>
<feature type="transmembrane region" description="Helical" evidence="1">
    <location>
        <begin position="134"/>
        <end position="152"/>
    </location>
</feature>
<keyword evidence="3" id="KW-0378">Hydrolase</keyword>
<feature type="transmembrane region" description="Helical" evidence="1">
    <location>
        <begin position="232"/>
        <end position="252"/>
    </location>
</feature>
<reference evidence="4" key="1">
    <citation type="submission" date="2016-10" db="EMBL/GenBank/DDBJ databases">
        <authorList>
            <person name="Varghese N."/>
            <person name="Submissions S."/>
        </authorList>
    </citation>
    <scope>NUCLEOTIDE SEQUENCE [LARGE SCALE GENOMIC DNA]</scope>
    <source>
        <strain evidence="4">DSM 44544</strain>
    </source>
</reference>
<accession>A0A1H4Q7B9</accession>
<evidence type="ECO:0000313" key="4">
    <source>
        <dbReference type="Proteomes" id="UP000199622"/>
    </source>
</evidence>
<dbReference type="Proteomes" id="UP000199622">
    <property type="component" value="Unassembled WGS sequence"/>
</dbReference>
<evidence type="ECO:0000259" key="2">
    <source>
        <dbReference type="Pfam" id="PF01757"/>
    </source>
</evidence>